<dbReference type="SUPFAM" id="SSF51735">
    <property type="entry name" value="NAD(P)-binding Rossmann-fold domains"/>
    <property type="match status" value="1"/>
</dbReference>
<dbReference type="InterPro" id="IPR057326">
    <property type="entry name" value="KR_dom"/>
</dbReference>
<dbReference type="Gene3D" id="3.40.50.720">
    <property type="entry name" value="NAD(P)-binding Rossmann-like Domain"/>
    <property type="match status" value="1"/>
</dbReference>
<dbReference type="InterPro" id="IPR002347">
    <property type="entry name" value="SDR_fam"/>
</dbReference>
<evidence type="ECO:0000313" key="5">
    <source>
        <dbReference type="EMBL" id="PKG30145.1"/>
    </source>
</evidence>
<reference evidence="5 6" key="1">
    <citation type="journal article" date="2010" name="Int. J. Syst. Evol. Microbiol.">
        <title>Bacillus horneckiae sp. nov., isolated from a spacecraft-assembly clean room.</title>
        <authorList>
            <person name="Vaishampayan P."/>
            <person name="Probst A."/>
            <person name="Krishnamurthi S."/>
            <person name="Ghosh S."/>
            <person name="Osman S."/>
            <person name="McDowall A."/>
            <person name="Ruckmani A."/>
            <person name="Mayilraj S."/>
            <person name="Venkateswaran K."/>
        </authorList>
    </citation>
    <scope>NUCLEOTIDE SEQUENCE [LARGE SCALE GENOMIC DNA]</scope>
    <source>
        <strain evidence="6">1PO1SC</strain>
    </source>
</reference>
<dbReference type="PRINTS" id="PR00081">
    <property type="entry name" value="GDHRDH"/>
</dbReference>
<dbReference type="SMART" id="SM00822">
    <property type="entry name" value="PKS_KR"/>
    <property type="match status" value="1"/>
</dbReference>
<dbReference type="GO" id="GO:0016020">
    <property type="term" value="C:membrane"/>
    <property type="evidence" value="ECO:0007669"/>
    <property type="project" value="TreeGrafter"/>
</dbReference>
<dbReference type="InterPro" id="IPR036291">
    <property type="entry name" value="NAD(P)-bd_dom_sf"/>
</dbReference>
<dbReference type="EMBL" id="PISD01000008">
    <property type="protein sequence ID" value="PKG30145.1"/>
    <property type="molecule type" value="Genomic_DNA"/>
</dbReference>
<comment type="caution">
    <text evidence="5">The sequence shown here is derived from an EMBL/GenBank/DDBJ whole genome shotgun (WGS) entry which is preliminary data.</text>
</comment>
<dbReference type="PANTHER" id="PTHR44196">
    <property type="entry name" value="DEHYDROGENASE/REDUCTASE SDR FAMILY MEMBER 7B"/>
    <property type="match status" value="1"/>
</dbReference>
<comment type="similarity">
    <text evidence="1 3">Belongs to the short-chain dehydrogenases/reductases (SDR) family.</text>
</comment>
<dbReference type="PANTHER" id="PTHR44196:SF1">
    <property type="entry name" value="DEHYDROGENASE_REDUCTASE SDR FAMILY MEMBER 7B"/>
    <property type="match status" value="1"/>
</dbReference>
<proteinExistence type="inferred from homology"/>
<dbReference type="PRINTS" id="PR00080">
    <property type="entry name" value="SDRFAMILY"/>
</dbReference>
<evidence type="ECO:0000256" key="1">
    <source>
        <dbReference type="ARBA" id="ARBA00006484"/>
    </source>
</evidence>
<dbReference type="CDD" id="cd05233">
    <property type="entry name" value="SDR_c"/>
    <property type="match status" value="1"/>
</dbReference>
<dbReference type="GO" id="GO:0016491">
    <property type="term" value="F:oxidoreductase activity"/>
    <property type="evidence" value="ECO:0007669"/>
    <property type="project" value="UniProtKB-KW"/>
</dbReference>
<dbReference type="AlphaFoldDB" id="A0A2N0ZKV4"/>
<evidence type="ECO:0000256" key="2">
    <source>
        <dbReference type="ARBA" id="ARBA00023002"/>
    </source>
</evidence>
<keyword evidence="6" id="KW-1185">Reference proteome</keyword>
<dbReference type="Proteomes" id="UP000233343">
    <property type="component" value="Unassembled WGS sequence"/>
</dbReference>
<organism evidence="5 6">
    <name type="scientific">Cytobacillus horneckiae</name>
    <dbReference type="NCBI Taxonomy" id="549687"/>
    <lineage>
        <taxon>Bacteria</taxon>
        <taxon>Bacillati</taxon>
        <taxon>Bacillota</taxon>
        <taxon>Bacilli</taxon>
        <taxon>Bacillales</taxon>
        <taxon>Bacillaceae</taxon>
        <taxon>Cytobacillus</taxon>
    </lineage>
</organism>
<accession>A0A2N0ZKV4</accession>
<dbReference type="Pfam" id="PF00106">
    <property type="entry name" value="adh_short"/>
    <property type="match status" value="1"/>
</dbReference>
<sequence>MKSIIVTGAGTGLGKELAIGFANQGYHIILAGRSLRNLQKVEAAINEHGKSATSFEVDVRSQESVQSFMKNIQQSTLYGLINNAGVGHFGPFENLTTTQLEDMLQTNLYGTINMCQGALPLLKEENEGFIMNIISTAGLKGKKHETGYSASKFAQRGLTESLQKEYEGSGISIKAVYMGGMDTPFWESSDHVKDKSRLRSPRAVAEKIIEKIKENTIILD</sequence>
<dbReference type="RefSeq" id="WP_066200035.1">
    <property type="nucleotide sequence ID" value="NZ_JARMMB010000019.1"/>
</dbReference>
<feature type="domain" description="Ketoreductase" evidence="4">
    <location>
        <begin position="2"/>
        <end position="181"/>
    </location>
</feature>
<evidence type="ECO:0000313" key="6">
    <source>
        <dbReference type="Proteomes" id="UP000233343"/>
    </source>
</evidence>
<evidence type="ECO:0000259" key="4">
    <source>
        <dbReference type="SMART" id="SM00822"/>
    </source>
</evidence>
<name>A0A2N0ZKV4_9BACI</name>
<evidence type="ECO:0000256" key="3">
    <source>
        <dbReference type="RuleBase" id="RU000363"/>
    </source>
</evidence>
<gene>
    <name evidence="5" type="ORF">CWS20_03900</name>
</gene>
<keyword evidence="2" id="KW-0560">Oxidoreductase</keyword>
<protein>
    <submittedName>
        <fullName evidence="5">NAD(P)-dependent oxidoreductase</fullName>
    </submittedName>
</protein>